<dbReference type="EMBL" id="ASRX01000087">
    <property type="protein sequence ID" value="EYF01149.1"/>
    <property type="molecule type" value="Genomic_DNA"/>
</dbReference>
<dbReference type="Proteomes" id="UP000019678">
    <property type="component" value="Unassembled WGS sequence"/>
</dbReference>
<name>A0A017SW17_9BACT</name>
<dbReference type="SUPFAM" id="SSF55874">
    <property type="entry name" value="ATPase domain of HSP90 chaperone/DNA topoisomerase II/histidine kinase"/>
    <property type="match status" value="1"/>
</dbReference>
<dbReference type="InterPro" id="IPR025474">
    <property type="entry name" value="DUF4325"/>
</dbReference>
<evidence type="ECO:0000313" key="3">
    <source>
        <dbReference type="Proteomes" id="UP000019678"/>
    </source>
</evidence>
<keyword evidence="2" id="KW-0067">ATP-binding</keyword>
<organism evidence="2 3">
    <name type="scientific">Chondromyces apiculatus DSM 436</name>
    <dbReference type="NCBI Taxonomy" id="1192034"/>
    <lineage>
        <taxon>Bacteria</taxon>
        <taxon>Pseudomonadati</taxon>
        <taxon>Myxococcota</taxon>
        <taxon>Polyangia</taxon>
        <taxon>Polyangiales</taxon>
        <taxon>Polyangiaceae</taxon>
        <taxon>Chondromyces</taxon>
    </lineage>
</organism>
<keyword evidence="3" id="KW-1185">Reference proteome</keyword>
<comment type="caution">
    <text evidence="2">The sequence shown here is derived from an EMBL/GenBank/DDBJ whole genome shotgun (WGS) entry which is preliminary data.</text>
</comment>
<dbReference type="AlphaFoldDB" id="A0A017SW17"/>
<protein>
    <submittedName>
        <fullName evidence="2">ATP-binding region, ATPase-like protein</fullName>
    </submittedName>
</protein>
<dbReference type="GO" id="GO:0005524">
    <property type="term" value="F:ATP binding"/>
    <property type="evidence" value="ECO:0007669"/>
    <property type="project" value="UniProtKB-KW"/>
</dbReference>
<dbReference type="eggNOG" id="COG4585">
    <property type="taxonomic scope" value="Bacteria"/>
</dbReference>
<dbReference type="STRING" id="1192034.CAP_8572"/>
<keyword evidence="2" id="KW-0547">Nucleotide-binding</keyword>
<dbReference type="Gene3D" id="3.30.565.10">
    <property type="entry name" value="Histidine kinase-like ATPase, C-terminal domain"/>
    <property type="match status" value="1"/>
</dbReference>
<evidence type="ECO:0000259" key="1">
    <source>
        <dbReference type="Pfam" id="PF14213"/>
    </source>
</evidence>
<gene>
    <name evidence="2" type="ORF">CAP_8572</name>
</gene>
<evidence type="ECO:0000313" key="2">
    <source>
        <dbReference type="EMBL" id="EYF01149.1"/>
    </source>
</evidence>
<proteinExistence type="predicted"/>
<feature type="domain" description="DUF4325" evidence="1">
    <location>
        <begin position="187"/>
        <end position="241"/>
    </location>
</feature>
<dbReference type="InterPro" id="IPR036890">
    <property type="entry name" value="HATPase_C_sf"/>
</dbReference>
<sequence>MSDICHYGFTEMLNNVVDHSRSSTATVTVSRTSVSIIFVIHDDGVGIFRKISAALALPDERFAVLELSKGKLTTDPKRHSGEGIFFTSRMFDTFMIESGDVSLVCTSGKSMLFDKREPYQPLENSFAEESVTGTRVIMKISTLSGRTMTEVFDRFSDTLDENYGFVKTLVPVSLARFGDENLVSRSQAKRLLARFERFKEVVLDFSGVETVGQAFADEIFRVFPGDHPNTHLLWINTTPQVEKMIRRAIAARTSG</sequence>
<dbReference type="Pfam" id="PF14213">
    <property type="entry name" value="DUF4325"/>
    <property type="match status" value="1"/>
</dbReference>
<reference evidence="2 3" key="1">
    <citation type="submission" date="2013-05" db="EMBL/GenBank/DDBJ databases">
        <title>Genome assembly of Chondromyces apiculatus DSM 436.</title>
        <authorList>
            <person name="Sharma G."/>
            <person name="Khatri I."/>
            <person name="Kaur C."/>
            <person name="Mayilraj S."/>
            <person name="Subramanian S."/>
        </authorList>
    </citation>
    <scope>NUCLEOTIDE SEQUENCE [LARGE SCALE GENOMIC DNA]</scope>
    <source>
        <strain evidence="2 3">DSM 436</strain>
    </source>
</reference>
<accession>A0A017SW17</accession>